<sequence length="600" mass="65390">MGEDFLSLKWNNHKPAFFHLLRILREKGCYTDVTLACGAKFFAVHRLVLMACSDFFTEVFEHTQCQKPVIVLKDIKSHELEALLDYMYLGEVDVQQTDLPGLIKAAECLRIKGLAVPDEDPSQPLRPEAPMGGERPAKRRRQDREARDSDRGTTRSHSGDRGCHGTPSEEVTQYGHHRTEVMQGGGEVETSNKCIIPQADDDASHLTTQEASVVQRTDSLHVQQESEVSPTRIHDVRMHHDSRMQHDMRAHDSRSQPEPRIQHESHVQHDIEVYSQNAAEIKTEHCDINEEMENGGLKSEISEIQGDPMNESSGGGGDFSHFLSVEENLAHHMFQTAHQAGPSGVHRAAGRDSSSEVSGEDGSGNRGGVGGSMYPSHLLGDIAPEGAATLSNQSATNGCGVSAGVLMAREVAAHHHCPYCPQSFMFQSILKRHLRTHTGEKPYECPSCDYRSAYKYHVARHMKLHNPQLQPRTEGALIMPPPPAAATADASISSSSSSSSVHNQGLMHLVMMDTDHGESHLSSPHGTTHLSSPHGTSHLSSPHVVSHLSSSHGASHLSSPHGTSHLSSPHGASHLSSPHGASHLSSPHGTSHLSPTSHQE</sequence>
<feature type="region of interest" description="Disordered" evidence="3">
    <location>
        <begin position="116"/>
        <end position="175"/>
    </location>
</feature>
<dbReference type="InterPro" id="IPR011333">
    <property type="entry name" value="SKP1/BTB/POZ_sf"/>
</dbReference>
<dbReference type="GO" id="GO:0005634">
    <property type="term" value="C:nucleus"/>
    <property type="evidence" value="ECO:0007669"/>
    <property type="project" value="TreeGrafter"/>
</dbReference>
<feature type="compositionally biased region" description="Polar residues" evidence="3">
    <location>
        <begin position="583"/>
        <end position="600"/>
    </location>
</feature>
<dbReference type="Gene3D" id="3.30.160.60">
    <property type="entry name" value="Classic Zinc Finger"/>
    <property type="match status" value="2"/>
</dbReference>
<proteinExistence type="predicted"/>
<dbReference type="InterPro" id="IPR036236">
    <property type="entry name" value="Znf_C2H2_sf"/>
</dbReference>
<evidence type="ECO:0000256" key="1">
    <source>
        <dbReference type="ARBA" id="ARBA00023242"/>
    </source>
</evidence>
<keyword evidence="7" id="KW-1185">Reference proteome</keyword>
<evidence type="ECO:0000256" key="3">
    <source>
        <dbReference type="SAM" id="MobiDB-lite"/>
    </source>
</evidence>
<dbReference type="PROSITE" id="PS50157">
    <property type="entry name" value="ZINC_FINGER_C2H2_2"/>
    <property type="match status" value="2"/>
</dbReference>
<dbReference type="GO" id="GO:0006357">
    <property type="term" value="P:regulation of transcription by RNA polymerase II"/>
    <property type="evidence" value="ECO:0007669"/>
    <property type="project" value="TreeGrafter"/>
</dbReference>
<dbReference type="EMBL" id="JARKIK010000098">
    <property type="protein sequence ID" value="KAK8721920.1"/>
    <property type="molecule type" value="Genomic_DNA"/>
</dbReference>
<evidence type="ECO:0000259" key="5">
    <source>
        <dbReference type="PROSITE" id="PS50157"/>
    </source>
</evidence>
<dbReference type="AlphaFoldDB" id="A0AAW0VY63"/>
<keyword evidence="2" id="KW-0863">Zinc-finger</keyword>
<dbReference type="GO" id="GO:0008270">
    <property type="term" value="F:zinc ion binding"/>
    <property type="evidence" value="ECO:0007669"/>
    <property type="project" value="UniProtKB-KW"/>
</dbReference>
<dbReference type="Pfam" id="PF00651">
    <property type="entry name" value="BTB"/>
    <property type="match status" value="1"/>
</dbReference>
<comment type="caution">
    <text evidence="6">The sequence shown here is derived from an EMBL/GenBank/DDBJ whole genome shotgun (WGS) entry which is preliminary data.</text>
</comment>
<accession>A0AAW0VY63</accession>
<dbReference type="InterPro" id="IPR000210">
    <property type="entry name" value="BTB/POZ_dom"/>
</dbReference>
<feature type="domain" description="C2H2-type" evidence="5">
    <location>
        <begin position="443"/>
        <end position="470"/>
    </location>
</feature>
<dbReference type="SMART" id="SM00225">
    <property type="entry name" value="BTB"/>
    <property type="match status" value="1"/>
</dbReference>
<feature type="compositionally biased region" description="Low complexity" evidence="3">
    <location>
        <begin position="485"/>
        <end position="500"/>
    </location>
</feature>
<dbReference type="PANTHER" id="PTHR23110">
    <property type="entry name" value="BTB DOMAIN TRANSCRIPTION FACTOR"/>
    <property type="match status" value="1"/>
</dbReference>
<evidence type="ECO:0000313" key="7">
    <source>
        <dbReference type="Proteomes" id="UP001445076"/>
    </source>
</evidence>
<feature type="region of interest" description="Disordered" evidence="3">
    <location>
        <begin position="338"/>
        <end position="377"/>
    </location>
</feature>
<feature type="region of interest" description="Disordered" evidence="3">
    <location>
        <begin position="473"/>
        <end position="502"/>
    </location>
</feature>
<dbReference type="PANTHER" id="PTHR23110:SF109">
    <property type="entry name" value="FI07618P-RELATED"/>
    <property type="match status" value="1"/>
</dbReference>
<dbReference type="FunFam" id="3.30.160.60:FF:000630">
    <property type="entry name" value="Zinc finger protein 180"/>
    <property type="match status" value="1"/>
</dbReference>
<feature type="compositionally biased region" description="Gly residues" evidence="3">
    <location>
        <begin position="361"/>
        <end position="371"/>
    </location>
</feature>
<feature type="compositionally biased region" description="Polar residues" evidence="3">
    <location>
        <begin position="520"/>
        <end position="535"/>
    </location>
</feature>
<feature type="domain" description="BTB" evidence="4">
    <location>
        <begin position="31"/>
        <end position="96"/>
    </location>
</feature>
<dbReference type="Gene3D" id="3.30.710.10">
    <property type="entry name" value="Potassium Channel Kv1.1, Chain A"/>
    <property type="match status" value="1"/>
</dbReference>
<dbReference type="InterPro" id="IPR051095">
    <property type="entry name" value="Dros_DevTransReg"/>
</dbReference>
<keyword evidence="2" id="KW-0479">Metal-binding</keyword>
<dbReference type="Proteomes" id="UP001445076">
    <property type="component" value="Unassembled WGS sequence"/>
</dbReference>
<dbReference type="GO" id="GO:0048513">
    <property type="term" value="P:animal organ development"/>
    <property type="evidence" value="ECO:0007669"/>
    <property type="project" value="UniProtKB-ARBA"/>
</dbReference>
<dbReference type="PROSITE" id="PS00028">
    <property type="entry name" value="ZINC_FINGER_C2H2_1"/>
    <property type="match status" value="1"/>
</dbReference>
<feature type="domain" description="C2H2-type" evidence="5">
    <location>
        <begin position="415"/>
        <end position="442"/>
    </location>
</feature>
<evidence type="ECO:0000256" key="2">
    <source>
        <dbReference type="PROSITE-ProRule" id="PRU00042"/>
    </source>
</evidence>
<dbReference type="SUPFAM" id="SSF57667">
    <property type="entry name" value="beta-beta-alpha zinc fingers"/>
    <property type="match status" value="1"/>
</dbReference>
<evidence type="ECO:0000313" key="6">
    <source>
        <dbReference type="EMBL" id="KAK8721920.1"/>
    </source>
</evidence>
<protein>
    <submittedName>
        <fullName evidence="6">Uncharacterized protein</fullName>
    </submittedName>
</protein>
<organism evidence="6 7">
    <name type="scientific">Cherax quadricarinatus</name>
    <name type="common">Australian red claw crayfish</name>
    <dbReference type="NCBI Taxonomy" id="27406"/>
    <lineage>
        <taxon>Eukaryota</taxon>
        <taxon>Metazoa</taxon>
        <taxon>Ecdysozoa</taxon>
        <taxon>Arthropoda</taxon>
        <taxon>Crustacea</taxon>
        <taxon>Multicrustacea</taxon>
        <taxon>Malacostraca</taxon>
        <taxon>Eumalacostraca</taxon>
        <taxon>Eucarida</taxon>
        <taxon>Decapoda</taxon>
        <taxon>Pleocyemata</taxon>
        <taxon>Astacidea</taxon>
        <taxon>Parastacoidea</taxon>
        <taxon>Parastacidae</taxon>
        <taxon>Cherax</taxon>
    </lineage>
</organism>
<dbReference type="GO" id="GO:0048666">
    <property type="term" value="P:neuron development"/>
    <property type="evidence" value="ECO:0007669"/>
    <property type="project" value="UniProtKB-ARBA"/>
</dbReference>
<gene>
    <name evidence="6" type="ORF">OTU49_012635</name>
</gene>
<dbReference type="InterPro" id="IPR013087">
    <property type="entry name" value="Znf_C2H2_type"/>
</dbReference>
<feature type="region of interest" description="Disordered" evidence="3">
    <location>
        <begin position="516"/>
        <end position="600"/>
    </location>
</feature>
<dbReference type="SMART" id="SM00355">
    <property type="entry name" value="ZnF_C2H2"/>
    <property type="match status" value="2"/>
</dbReference>
<evidence type="ECO:0000259" key="4">
    <source>
        <dbReference type="PROSITE" id="PS50097"/>
    </source>
</evidence>
<keyword evidence="1" id="KW-0539">Nucleus</keyword>
<feature type="compositionally biased region" description="Low complexity" evidence="3">
    <location>
        <begin position="537"/>
        <end position="562"/>
    </location>
</feature>
<name>A0AAW0VY63_CHEQU</name>
<dbReference type="CDD" id="cd18315">
    <property type="entry name" value="BTB_POZ_BAB-like"/>
    <property type="match status" value="1"/>
</dbReference>
<feature type="compositionally biased region" description="Basic and acidic residues" evidence="3">
    <location>
        <begin position="142"/>
        <end position="163"/>
    </location>
</feature>
<dbReference type="GO" id="GO:0003006">
    <property type="term" value="P:developmental process involved in reproduction"/>
    <property type="evidence" value="ECO:0007669"/>
    <property type="project" value="UniProtKB-ARBA"/>
</dbReference>
<dbReference type="SUPFAM" id="SSF54695">
    <property type="entry name" value="POZ domain"/>
    <property type="match status" value="1"/>
</dbReference>
<keyword evidence="2" id="KW-0862">Zinc</keyword>
<reference evidence="6 7" key="1">
    <citation type="journal article" date="2024" name="BMC Genomics">
        <title>Genome assembly of redclaw crayfish (Cherax quadricarinatus) provides insights into its immune adaptation and hypoxia tolerance.</title>
        <authorList>
            <person name="Liu Z."/>
            <person name="Zheng J."/>
            <person name="Li H."/>
            <person name="Fang K."/>
            <person name="Wang S."/>
            <person name="He J."/>
            <person name="Zhou D."/>
            <person name="Weng S."/>
            <person name="Chi M."/>
            <person name="Gu Z."/>
            <person name="He J."/>
            <person name="Li F."/>
            <person name="Wang M."/>
        </authorList>
    </citation>
    <scope>NUCLEOTIDE SEQUENCE [LARGE SCALE GENOMIC DNA]</scope>
    <source>
        <strain evidence="6">ZL_2023a</strain>
    </source>
</reference>
<dbReference type="PROSITE" id="PS50097">
    <property type="entry name" value="BTB"/>
    <property type="match status" value="1"/>
</dbReference>